<keyword evidence="1" id="KW-0812">Transmembrane</keyword>
<dbReference type="EMBL" id="JBEPAZ010000012">
    <property type="protein sequence ID" value="MER6429388.1"/>
    <property type="molecule type" value="Genomic_DNA"/>
</dbReference>
<protein>
    <submittedName>
        <fullName evidence="2">Uncharacterized protein</fullName>
    </submittedName>
</protein>
<feature type="transmembrane region" description="Helical" evidence="1">
    <location>
        <begin position="12"/>
        <end position="31"/>
    </location>
</feature>
<name>A0ABV1U6P2_9ACTN</name>
<evidence type="ECO:0000313" key="3">
    <source>
        <dbReference type="Proteomes" id="UP001470023"/>
    </source>
</evidence>
<comment type="caution">
    <text evidence="2">The sequence shown here is derived from an EMBL/GenBank/DDBJ whole genome shotgun (WGS) entry which is preliminary data.</text>
</comment>
<dbReference type="Proteomes" id="UP001470023">
    <property type="component" value="Unassembled WGS sequence"/>
</dbReference>
<reference evidence="2 3" key="1">
    <citation type="submission" date="2024-06" db="EMBL/GenBank/DDBJ databases">
        <title>The Natural Products Discovery Center: Release of the First 8490 Sequenced Strains for Exploring Actinobacteria Biosynthetic Diversity.</title>
        <authorList>
            <person name="Kalkreuter E."/>
            <person name="Kautsar S.A."/>
            <person name="Yang D."/>
            <person name="Bader C.D."/>
            <person name="Teijaro C.N."/>
            <person name="Fluegel L."/>
            <person name="Davis C.M."/>
            <person name="Simpson J.R."/>
            <person name="Lauterbach L."/>
            <person name="Steele A.D."/>
            <person name="Gui C."/>
            <person name="Meng S."/>
            <person name="Li G."/>
            <person name="Viehrig K."/>
            <person name="Ye F."/>
            <person name="Su P."/>
            <person name="Kiefer A.F."/>
            <person name="Nichols A."/>
            <person name="Cepeda A.J."/>
            <person name="Yan W."/>
            <person name="Fan B."/>
            <person name="Jiang Y."/>
            <person name="Adhikari A."/>
            <person name="Zheng C.-J."/>
            <person name="Schuster L."/>
            <person name="Cowan T.M."/>
            <person name="Smanski M.J."/>
            <person name="Chevrette M.G."/>
            <person name="De Carvalho L.P.S."/>
            <person name="Shen B."/>
        </authorList>
    </citation>
    <scope>NUCLEOTIDE SEQUENCE [LARGE SCALE GENOMIC DNA]</scope>
    <source>
        <strain evidence="2 3">NPDC001166</strain>
    </source>
</reference>
<sequence length="64" mass="6898">MTRRPAGRTVLLAAAELLAWWVALALLWLVLVSTVDTLERIVGASCAALGALLARAGRRAVTWR</sequence>
<gene>
    <name evidence="2" type="ORF">ABT272_16840</name>
</gene>
<proteinExistence type="predicted"/>
<dbReference type="RefSeq" id="WP_351944183.1">
    <property type="nucleotide sequence ID" value="NZ_JBEOZW010000006.1"/>
</dbReference>
<keyword evidence="1" id="KW-0472">Membrane</keyword>
<evidence type="ECO:0000256" key="1">
    <source>
        <dbReference type="SAM" id="Phobius"/>
    </source>
</evidence>
<keyword evidence="1" id="KW-1133">Transmembrane helix</keyword>
<evidence type="ECO:0000313" key="2">
    <source>
        <dbReference type="EMBL" id="MER6429388.1"/>
    </source>
</evidence>
<keyword evidence="3" id="KW-1185">Reference proteome</keyword>
<accession>A0ABV1U6P2</accession>
<organism evidence="2 3">
    <name type="scientific">Streptomyces sp. 900105245</name>
    <dbReference type="NCBI Taxonomy" id="3154379"/>
    <lineage>
        <taxon>Bacteria</taxon>
        <taxon>Bacillati</taxon>
        <taxon>Actinomycetota</taxon>
        <taxon>Actinomycetes</taxon>
        <taxon>Kitasatosporales</taxon>
        <taxon>Streptomycetaceae</taxon>
        <taxon>Streptomyces</taxon>
    </lineage>
</organism>